<dbReference type="Proteomes" id="UP001198182">
    <property type="component" value="Unassembled WGS sequence"/>
</dbReference>
<keyword evidence="1" id="KW-0472">Membrane</keyword>
<dbReference type="Pfam" id="PF12650">
    <property type="entry name" value="DUF3784"/>
    <property type="match status" value="1"/>
</dbReference>
<keyword evidence="1" id="KW-1133">Transmembrane helix</keyword>
<evidence type="ECO:0000313" key="3">
    <source>
        <dbReference type="Proteomes" id="UP001198182"/>
    </source>
</evidence>
<protein>
    <submittedName>
        <fullName evidence="2">DUF3784 domain-containing protein</fullName>
    </submittedName>
</protein>
<comment type="caution">
    <text evidence="2">The sequence shown here is derived from an EMBL/GenBank/DDBJ whole genome shotgun (WGS) entry which is preliminary data.</text>
</comment>
<gene>
    <name evidence="2" type="ORF">LKD81_00810</name>
</gene>
<dbReference type="EMBL" id="JAJEQR010000002">
    <property type="protein sequence ID" value="MCC2229541.1"/>
    <property type="molecule type" value="Genomic_DNA"/>
</dbReference>
<reference evidence="2" key="1">
    <citation type="submission" date="2021-10" db="EMBL/GenBank/DDBJ databases">
        <title>Anaerobic single-cell dispensing facilitates the cultivation of human gut bacteria.</title>
        <authorList>
            <person name="Afrizal A."/>
        </authorList>
    </citation>
    <scope>NUCLEOTIDE SEQUENCE</scope>
    <source>
        <strain evidence="2">CLA-AA-H215</strain>
    </source>
</reference>
<feature type="transmembrane region" description="Helical" evidence="1">
    <location>
        <begin position="6"/>
        <end position="26"/>
    </location>
</feature>
<dbReference type="InterPro" id="IPR017259">
    <property type="entry name" value="UCP037672"/>
</dbReference>
<proteinExistence type="predicted"/>
<name>A0AAE3JFA7_9FIRM</name>
<feature type="transmembrane region" description="Helical" evidence="1">
    <location>
        <begin position="74"/>
        <end position="93"/>
    </location>
</feature>
<sequence length="100" mass="10971">MDNIALLILGIFISVIGIVNMTGNISTIHSYNRRKVKEEDVPKYGRAVGTGTLIIGVSLIAAFVTTFWSEKAMSFIVIPALVIGLGFILYAQFKYNKGIF</sequence>
<organism evidence="2 3">
    <name type="scientific">Hominifimenecus microfluidus</name>
    <dbReference type="NCBI Taxonomy" id="2885348"/>
    <lineage>
        <taxon>Bacteria</taxon>
        <taxon>Bacillati</taxon>
        <taxon>Bacillota</taxon>
        <taxon>Clostridia</taxon>
        <taxon>Lachnospirales</taxon>
        <taxon>Lachnospiraceae</taxon>
        <taxon>Hominifimenecus</taxon>
    </lineage>
</organism>
<evidence type="ECO:0000313" key="2">
    <source>
        <dbReference type="EMBL" id="MCC2229541.1"/>
    </source>
</evidence>
<dbReference type="AlphaFoldDB" id="A0AAE3JFA7"/>
<evidence type="ECO:0000256" key="1">
    <source>
        <dbReference type="SAM" id="Phobius"/>
    </source>
</evidence>
<keyword evidence="3" id="KW-1185">Reference proteome</keyword>
<feature type="transmembrane region" description="Helical" evidence="1">
    <location>
        <begin position="47"/>
        <end position="68"/>
    </location>
</feature>
<dbReference type="RefSeq" id="WP_178254826.1">
    <property type="nucleotide sequence ID" value="NZ_JAJEQR010000002.1"/>
</dbReference>
<keyword evidence="1" id="KW-0812">Transmembrane</keyword>
<accession>A0AAE3JFA7</accession>